<evidence type="ECO:0000259" key="6">
    <source>
        <dbReference type="PROSITE" id="PS51123"/>
    </source>
</evidence>
<evidence type="ECO:0000256" key="5">
    <source>
        <dbReference type="SAM" id="MobiDB-lite"/>
    </source>
</evidence>
<dbReference type="PRINTS" id="PR01021">
    <property type="entry name" value="OMPADOMAIN"/>
</dbReference>
<proteinExistence type="predicted"/>
<dbReference type="InterPro" id="IPR006664">
    <property type="entry name" value="OMP_bac"/>
</dbReference>
<dbReference type="InterPro" id="IPR050330">
    <property type="entry name" value="Bact_OuterMem_StrucFunc"/>
</dbReference>
<feature type="compositionally biased region" description="Low complexity" evidence="5">
    <location>
        <begin position="1"/>
        <end position="63"/>
    </location>
</feature>
<dbReference type="InterPro" id="IPR006665">
    <property type="entry name" value="OmpA-like"/>
</dbReference>
<evidence type="ECO:0000256" key="2">
    <source>
        <dbReference type="ARBA" id="ARBA00023136"/>
    </source>
</evidence>
<protein>
    <submittedName>
        <fullName evidence="7">OmpA family protein</fullName>
    </submittedName>
</protein>
<feature type="domain" description="OmpA-like" evidence="6">
    <location>
        <begin position="328"/>
        <end position="453"/>
    </location>
</feature>
<dbReference type="PROSITE" id="PS51123">
    <property type="entry name" value="OMPA_2"/>
    <property type="match status" value="1"/>
</dbReference>
<gene>
    <name evidence="7" type="ORF">F0L46_05225</name>
</gene>
<dbReference type="CDD" id="cd07185">
    <property type="entry name" value="OmpA_C-like"/>
    <property type="match status" value="1"/>
</dbReference>
<dbReference type="InterPro" id="IPR036737">
    <property type="entry name" value="OmpA-like_sf"/>
</dbReference>
<evidence type="ECO:0000256" key="4">
    <source>
        <dbReference type="PROSITE-ProRule" id="PRU00473"/>
    </source>
</evidence>
<reference evidence="7 8" key="1">
    <citation type="submission" date="2019-09" db="EMBL/GenBank/DDBJ databases">
        <title>Salinarimonas rosea gen. nov., sp. nov., a new member of the a-2 subgroup of the Proteobacteria.</title>
        <authorList>
            <person name="Liu J."/>
        </authorList>
    </citation>
    <scope>NUCLEOTIDE SEQUENCE [LARGE SCALE GENOMIC DNA]</scope>
    <source>
        <strain evidence="7 8">BN140002</strain>
    </source>
</reference>
<evidence type="ECO:0000256" key="1">
    <source>
        <dbReference type="ARBA" id="ARBA00004442"/>
    </source>
</evidence>
<comment type="caution">
    <text evidence="7">The sequence shown here is derived from an EMBL/GenBank/DDBJ whole genome shotgun (WGS) entry which is preliminary data.</text>
</comment>
<accession>A0A5B2VQX3</accession>
<dbReference type="GO" id="GO:0009279">
    <property type="term" value="C:cell outer membrane"/>
    <property type="evidence" value="ECO:0007669"/>
    <property type="project" value="UniProtKB-SubCell"/>
</dbReference>
<feature type="region of interest" description="Disordered" evidence="5">
    <location>
        <begin position="1"/>
        <end position="103"/>
    </location>
</feature>
<name>A0A5B2VQX3_9HYPH</name>
<dbReference type="PANTHER" id="PTHR30329:SF21">
    <property type="entry name" value="LIPOPROTEIN YIAD-RELATED"/>
    <property type="match status" value="1"/>
</dbReference>
<keyword evidence="3" id="KW-0998">Cell outer membrane</keyword>
<evidence type="ECO:0000313" key="7">
    <source>
        <dbReference type="EMBL" id="KAA2241068.1"/>
    </source>
</evidence>
<evidence type="ECO:0000256" key="3">
    <source>
        <dbReference type="ARBA" id="ARBA00023237"/>
    </source>
</evidence>
<dbReference type="PANTHER" id="PTHR30329">
    <property type="entry name" value="STATOR ELEMENT OF FLAGELLAR MOTOR COMPLEX"/>
    <property type="match status" value="1"/>
</dbReference>
<dbReference type="Gene3D" id="3.30.1330.60">
    <property type="entry name" value="OmpA-like domain"/>
    <property type="match status" value="1"/>
</dbReference>
<dbReference type="EMBL" id="VUOA01000010">
    <property type="protein sequence ID" value="KAA2241068.1"/>
    <property type="molecule type" value="Genomic_DNA"/>
</dbReference>
<dbReference type="AlphaFoldDB" id="A0A5B2VQX3"/>
<dbReference type="Proteomes" id="UP000323142">
    <property type="component" value="Unassembled WGS sequence"/>
</dbReference>
<keyword evidence="8" id="KW-1185">Reference proteome</keyword>
<dbReference type="Pfam" id="PF00691">
    <property type="entry name" value="OmpA"/>
    <property type="match status" value="1"/>
</dbReference>
<evidence type="ECO:0000313" key="8">
    <source>
        <dbReference type="Proteomes" id="UP000323142"/>
    </source>
</evidence>
<dbReference type="SUPFAM" id="SSF103088">
    <property type="entry name" value="OmpA-like"/>
    <property type="match status" value="1"/>
</dbReference>
<organism evidence="7 8">
    <name type="scientific">Salinarimonas soli</name>
    <dbReference type="NCBI Taxonomy" id="1638099"/>
    <lineage>
        <taxon>Bacteria</taxon>
        <taxon>Pseudomonadati</taxon>
        <taxon>Pseudomonadota</taxon>
        <taxon>Alphaproteobacteria</taxon>
        <taxon>Hyphomicrobiales</taxon>
        <taxon>Salinarimonadaceae</taxon>
        <taxon>Salinarimonas</taxon>
    </lineage>
</organism>
<keyword evidence="2 4" id="KW-0472">Membrane</keyword>
<comment type="subcellular location">
    <subcellularLocation>
        <location evidence="1">Cell outer membrane</location>
    </subcellularLocation>
</comment>
<reference evidence="7 8" key="2">
    <citation type="submission" date="2019-09" db="EMBL/GenBank/DDBJ databases">
        <authorList>
            <person name="Jin C."/>
        </authorList>
    </citation>
    <scope>NUCLEOTIDE SEQUENCE [LARGE SCALE GENOMIC DNA]</scope>
    <source>
        <strain evidence="7 8">BN140002</strain>
    </source>
</reference>
<dbReference type="OrthoDB" id="9792021at2"/>
<sequence length="456" mass="49485">MPGTTAPGATVPGTTAPGTAVPPATTAPRPAAPGAAVPPATTAPGTSAPGTAAPSPTPGTTSPQSGTVAPAPGQQPGTITGPVNRGPLPPGQPPVTVNPAPGAQPGVITGPVLRGGAAVVPGLLRPTDPVEIERRRVETERFGGGITRGDANVDVRIDELRGLRRERVEEGGRRVIIEEPGNRVIVREGDRYIIRHDETDRFRRAYDNSDVRVERRGADEVTIVRRPNGVEIVTVRDEYGNLLRRVRREPAGQEVVIIENAPRDRRRTEFEEVVELPPARVTIPREKYVVEVERATQEDLVEAFTAPPVERVQRSYTLDEVRQSPALRERVRRVDVDTVTFASGSWRLDENQIGALTGLARAILTAIQRNPAEVFLIEGHTDAVGADVDNLTLSDRRAETVATILTERFNVPAENLTTQGYGEQYLKINTQGPERENRRVTMRRITPLLRGAQQQQ</sequence>